<dbReference type="AlphaFoldDB" id="A0A392RX20"/>
<feature type="non-terminal residue" evidence="2">
    <location>
        <position position="1"/>
    </location>
</feature>
<organism evidence="2 3">
    <name type="scientific">Trifolium medium</name>
    <dbReference type="NCBI Taxonomy" id="97028"/>
    <lineage>
        <taxon>Eukaryota</taxon>
        <taxon>Viridiplantae</taxon>
        <taxon>Streptophyta</taxon>
        <taxon>Embryophyta</taxon>
        <taxon>Tracheophyta</taxon>
        <taxon>Spermatophyta</taxon>
        <taxon>Magnoliopsida</taxon>
        <taxon>eudicotyledons</taxon>
        <taxon>Gunneridae</taxon>
        <taxon>Pentapetalae</taxon>
        <taxon>rosids</taxon>
        <taxon>fabids</taxon>
        <taxon>Fabales</taxon>
        <taxon>Fabaceae</taxon>
        <taxon>Papilionoideae</taxon>
        <taxon>50 kb inversion clade</taxon>
        <taxon>NPAAA clade</taxon>
        <taxon>Hologalegina</taxon>
        <taxon>IRL clade</taxon>
        <taxon>Trifolieae</taxon>
        <taxon>Trifolium</taxon>
    </lineage>
</organism>
<keyword evidence="3" id="KW-1185">Reference proteome</keyword>
<evidence type="ECO:0000313" key="2">
    <source>
        <dbReference type="EMBL" id="MCI40126.1"/>
    </source>
</evidence>
<dbReference type="EMBL" id="LXQA010276219">
    <property type="protein sequence ID" value="MCI40126.1"/>
    <property type="molecule type" value="Genomic_DNA"/>
</dbReference>
<feature type="compositionally biased region" description="Low complexity" evidence="1">
    <location>
        <begin position="18"/>
        <end position="33"/>
    </location>
</feature>
<evidence type="ECO:0000313" key="3">
    <source>
        <dbReference type="Proteomes" id="UP000265520"/>
    </source>
</evidence>
<accession>A0A392RX20</accession>
<protein>
    <submittedName>
        <fullName evidence="2">Uncharacterized protein</fullName>
    </submittedName>
</protein>
<evidence type="ECO:0000256" key="1">
    <source>
        <dbReference type="SAM" id="MobiDB-lite"/>
    </source>
</evidence>
<dbReference type="Proteomes" id="UP000265520">
    <property type="component" value="Unassembled WGS sequence"/>
</dbReference>
<sequence length="33" mass="3652">NVDGIIYHRFARSHTAETRPGTGTGTETDMGRF</sequence>
<proteinExistence type="predicted"/>
<reference evidence="2 3" key="1">
    <citation type="journal article" date="2018" name="Front. Plant Sci.">
        <title>Red Clover (Trifolium pratense) and Zigzag Clover (T. medium) - A Picture of Genomic Similarities and Differences.</title>
        <authorList>
            <person name="Dluhosova J."/>
            <person name="Istvanek J."/>
            <person name="Nedelnik J."/>
            <person name="Repkova J."/>
        </authorList>
    </citation>
    <scope>NUCLEOTIDE SEQUENCE [LARGE SCALE GENOMIC DNA]</scope>
    <source>
        <strain evidence="3">cv. 10/8</strain>
        <tissue evidence="2">Leaf</tissue>
    </source>
</reference>
<comment type="caution">
    <text evidence="2">The sequence shown here is derived from an EMBL/GenBank/DDBJ whole genome shotgun (WGS) entry which is preliminary data.</text>
</comment>
<name>A0A392RX20_9FABA</name>
<feature type="region of interest" description="Disordered" evidence="1">
    <location>
        <begin position="13"/>
        <end position="33"/>
    </location>
</feature>